<dbReference type="Gene3D" id="1.10.4080.10">
    <property type="entry name" value="ADP-ribosylation/Crystallin J1"/>
    <property type="match status" value="1"/>
</dbReference>
<reference evidence="3 4" key="1">
    <citation type="submission" date="2023-10" db="EMBL/GenBank/DDBJ databases">
        <title>Veillonella sp. nov., isolated from a pig farm feces dump.</title>
        <authorList>
            <person name="Chang Y.-H."/>
        </authorList>
    </citation>
    <scope>NUCLEOTIDE SEQUENCE [LARGE SCALE GENOMIC DNA]</scope>
    <source>
        <strain evidence="3 4">YH-vei2233</strain>
    </source>
</reference>
<evidence type="ECO:0000256" key="1">
    <source>
        <dbReference type="ARBA" id="ARBA00010702"/>
    </source>
</evidence>
<dbReference type="InterPro" id="IPR005502">
    <property type="entry name" value="Ribosyl_crysJ1"/>
</dbReference>
<keyword evidence="4" id="KW-1185">Reference proteome</keyword>
<comment type="similarity">
    <text evidence="1">Belongs to the ADP-ribosylglycohydrolase family.</text>
</comment>
<gene>
    <name evidence="3" type="ORF">RVY80_09640</name>
</gene>
<proteinExistence type="inferred from homology"/>
<dbReference type="EMBL" id="JAWJZB010000011">
    <property type="protein sequence ID" value="MDV5089082.1"/>
    <property type="molecule type" value="Genomic_DNA"/>
</dbReference>
<sequence length="335" mass="36151">MEVKNKIAGAVYGMALGDAMGMPPELWGRERARKFFGGKITEFLDGPAENDVSVNYKKAQFTDDTGQALVLLDSLAATNYKPTAKDIAQRLLAWADKEKAFENNILGPTSKVALANFRDGIDARAFTDKALSNGSAMRIAPIGCLFRPDQQQELLDYVFGVSQVTHTSDVTIAGAAMIAEGVASAIVHDDFEQVLQDILAIEPAGYQRGCETFSARLAERVKIGIALAKQYKNDEDMFLAKIYDVVGAGVGIIESVPAAISIAYYAQNPNRCSLMCANLGGDTDTIGAMATAICGAFTGYSTIKPEYTELLRTQNPDTDFDSYINILVKGRDLLA</sequence>
<evidence type="ECO:0000313" key="4">
    <source>
        <dbReference type="Proteomes" id="UP001272515"/>
    </source>
</evidence>
<evidence type="ECO:0000313" key="3">
    <source>
        <dbReference type="EMBL" id="MDV5089082.1"/>
    </source>
</evidence>
<name>A0ABU3ZAZ0_9FIRM</name>
<organism evidence="3 4">
    <name type="scientific">Veillonella absiana</name>
    <dbReference type="NCBI Taxonomy" id="3079305"/>
    <lineage>
        <taxon>Bacteria</taxon>
        <taxon>Bacillati</taxon>
        <taxon>Bacillota</taxon>
        <taxon>Negativicutes</taxon>
        <taxon>Veillonellales</taxon>
        <taxon>Veillonellaceae</taxon>
        <taxon>Veillonella</taxon>
    </lineage>
</organism>
<comment type="caution">
    <text evidence="3">The sequence shown here is derived from an EMBL/GenBank/DDBJ whole genome shotgun (WGS) entry which is preliminary data.</text>
</comment>
<dbReference type="SUPFAM" id="SSF101478">
    <property type="entry name" value="ADP-ribosylglycohydrolase"/>
    <property type="match status" value="1"/>
</dbReference>
<dbReference type="InterPro" id="IPR050792">
    <property type="entry name" value="ADP-ribosylglycohydrolase"/>
</dbReference>
<dbReference type="Pfam" id="PF03747">
    <property type="entry name" value="ADP_ribosyl_GH"/>
    <property type="match status" value="1"/>
</dbReference>
<dbReference type="PANTHER" id="PTHR16222:SF24">
    <property type="entry name" value="ADP-RIBOSYLHYDROLASE ARH3"/>
    <property type="match status" value="1"/>
</dbReference>
<protein>
    <submittedName>
        <fullName evidence="3">ADP-ribosylglycohydrolase family protein</fullName>
    </submittedName>
</protein>
<accession>A0ABU3ZAZ0</accession>
<dbReference type="PANTHER" id="PTHR16222">
    <property type="entry name" value="ADP-RIBOSYLGLYCOHYDROLASE"/>
    <property type="match status" value="1"/>
</dbReference>
<dbReference type="InterPro" id="IPR036705">
    <property type="entry name" value="Ribosyl_crysJ1_sf"/>
</dbReference>
<evidence type="ECO:0000256" key="2">
    <source>
        <dbReference type="ARBA" id="ARBA00022801"/>
    </source>
</evidence>
<keyword evidence="2" id="KW-0378">Hydrolase</keyword>
<dbReference type="Proteomes" id="UP001272515">
    <property type="component" value="Unassembled WGS sequence"/>
</dbReference>
<dbReference type="RefSeq" id="WP_317330449.1">
    <property type="nucleotide sequence ID" value="NZ_JAWJZA010000026.1"/>
</dbReference>